<dbReference type="EMBL" id="JAAGMA010000936">
    <property type="protein sequence ID" value="NEB14023.1"/>
    <property type="molecule type" value="Genomic_DNA"/>
</dbReference>
<sequence>MFVRRNVTPLVPALLSVALLSAACADQDDAKSGPNSASSPATPHGYVEGATEAAEQQSRLLLGDPGTGDTRVLDLITGRLHDTAPKAGVTDLTTDGRFGYFHGADGTHVLDGGAWTVDHGDHVHYYSAKIKELGELPGGTGTSVRGDAGVTVVTAADGRADVRSRADPEKGAPGAAGAAGALGAPDRLPGTYAGPVVPYAEHLIGLTREGDAPARVVVLDRSGKRVAAPESACEDPKGDAVTRRGVVLGCADGALLVHEDDGTFTAEKIPFGEDVPKTARATEFRHRPGGTTLTAPAGTDAVHVLDVTERAWKRIETGPVVAANTAGEGSPLVVLETDGALHGYDLSTGKETAVTERLLKDVPDGATGEAAAPVIEVDRSRAYLNDPAGRRVYEIDYNDDLRVARTFDLDIRPSLMVETGR</sequence>
<dbReference type="PROSITE" id="PS51257">
    <property type="entry name" value="PROKAR_LIPOPROTEIN"/>
    <property type="match status" value="1"/>
</dbReference>
<evidence type="ECO:0000256" key="1">
    <source>
        <dbReference type="SAM" id="MobiDB-lite"/>
    </source>
</evidence>
<dbReference type="Proteomes" id="UP000470446">
    <property type="component" value="Unassembled WGS sequence"/>
</dbReference>
<feature type="chain" id="PRO_5029773944" description="Lipoprotein" evidence="2">
    <location>
        <begin position="26"/>
        <end position="421"/>
    </location>
</feature>
<evidence type="ECO:0000313" key="4">
    <source>
        <dbReference type="Proteomes" id="UP000470446"/>
    </source>
</evidence>
<dbReference type="AlphaFoldDB" id="A0A7K3PVP8"/>
<dbReference type="SUPFAM" id="SSF63829">
    <property type="entry name" value="Calcium-dependent phosphotriesterase"/>
    <property type="match status" value="1"/>
</dbReference>
<evidence type="ECO:0008006" key="5">
    <source>
        <dbReference type="Google" id="ProtNLM"/>
    </source>
</evidence>
<proteinExistence type="predicted"/>
<accession>A0A7K3PVP8</accession>
<comment type="caution">
    <text evidence="3">The sequence shown here is derived from an EMBL/GenBank/DDBJ whole genome shotgun (WGS) entry which is preliminary data.</text>
</comment>
<gene>
    <name evidence="3" type="ORF">G3I32_35230</name>
</gene>
<protein>
    <recommendedName>
        <fullName evidence="5">Lipoprotein</fullName>
    </recommendedName>
</protein>
<evidence type="ECO:0000313" key="3">
    <source>
        <dbReference type="EMBL" id="NEB14023.1"/>
    </source>
</evidence>
<organism evidence="3 4">
    <name type="scientific">Streptomyces coelicoflavus</name>
    <dbReference type="NCBI Taxonomy" id="285562"/>
    <lineage>
        <taxon>Bacteria</taxon>
        <taxon>Bacillati</taxon>
        <taxon>Actinomycetota</taxon>
        <taxon>Actinomycetes</taxon>
        <taxon>Kitasatosporales</taxon>
        <taxon>Streptomycetaceae</taxon>
        <taxon>Streptomyces</taxon>
    </lineage>
</organism>
<dbReference type="RefSeq" id="WP_164250019.1">
    <property type="nucleotide sequence ID" value="NZ_JAAGMA010000936.1"/>
</dbReference>
<feature type="compositionally biased region" description="Basic and acidic residues" evidence="1">
    <location>
        <begin position="161"/>
        <end position="170"/>
    </location>
</feature>
<reference evidence="3 4" key="1">
    <citation type="submission" date="2020-01" db="EMBL/GenBank/DDBJ databases">
        <title>Insect and environment-associated Actinomycetes.</title>
        <authorList>
            <person name="Currrie C."/>
            <person name="Chevrette M."/>
            <person name="Carlson C."/>
            <person name="Stubbendieck R."/>
            <person name="Wendt-Pienkowski E."/>
        </authorList>
    </citation>
    <scope>NUCLEOTIDE SEQUENCE [LARGE SCALE GENOMIC DNA]</scope>
    <source>
        <strain evidence="3 4">SID14163</strain>
    </source>
</reference>
<name>A0A7K3PVP8_9ACTN</name>
<keyword evidence="2" id="KW-0732">Signal</keyword>
<feature type="signal peptide" evidence="2">
    <location>
        <begin position="1"/>
        <end position="25"/>
    </location>
</feature>
<feature type="region of interest" description="Disordered" evidence="1">
    <location>
        <begin position="161"/>
        <end position="182"/>
    </location>
</feature>
<feature type="compositionally biased region" description="Low complexity" evidence="1">
    <location>
        <begin position="171"/>
        <end position="182"/>
    </location>
</feature>
<evidence type="ECO:0000256" key="2">
    <source>
        <dbReference type="SAM" id="SignalP"/>
    </source>
</evidence>